<sequence length="217" mass="22625">MAAAGSPPVGSAAASAAAASAAAASAAADPVLASLQSHNAFFDDLVNMFPAQLYLTSDAEPVDERQFSSKYKKGNSEQSKVAKKAKNKANKASKFKEMESTLALKKRKWDKDQESDGESDGDDQEEDGSSPNDVTPSDAEMSDDGCAAPAPAAPSAPPGSRIDELRRKLASKIAEKRQGRPERGDAEGVSKRAARKQAKKARVEAAKKKAAEGGGGF</sequence>
<feature type="compositionally biased region" description="Basic and acidic residues" evidence="1">
    <location>
        <begin position="161"/>
        <end position="190"/>
    </location>
</feature>
<evidence type="ECO:0000259" key="2">
    <source>
        <dbReference type="Pfam" id="PF15459"/>
    </source>
</evidence>
<feature type="compositionally biased region" description="Basic residues" evidence="1">
    <location>
        <begin position="81"/>
        <end position="93"/>
    </location>
</feature>
<keyword evidence="4" id="KW-1185">Reference proteome</keyword>
<dbReference type="Pfam" id="PF15459">
    <property type="entry name" value="RRP14"/>
    <property type="match status" value="1"/>
</dbReference>
<feature type="domain" description="Ribosomal RNA-processing protein 14 N-terminal" evidence="2">
    <location>
        <begin position="34"/>
        <end position="95"/>
    </location>
</feature>
<comment type="caution">
    <text evidence="3">The sequence shown here is derived from an EMBL/GenBank/DDBJ whole genome shotgun (WGS) entry which is preliminary data.</text>
</comment>
<dbReference type="Proteomes" id="UP001165060">
    <property type="component" value="Unassembled WGS sequence"/>
</dbReference>
<proteinExistence type="predicted"/>
<organism evidence="3 4">
    <name type="scientific">Tetraparma gracilis</name>
    <dbReference type="NCBI Taxonomy" id="2962635"/>
    <lineage>
        <taxon>Eukaryota</taxon>
        <taxon>Sar</taxon>
        <taxon>Stramenopiles</taxon>
        <taxon>Ochrophyta</taxon>
        <taxon>Bolidophyceae</taxon>
        <taxon>Parmales</taxon>
        <taxon>Triparmaceae</taxon>
        <taxon>Tetraparma</taxon>
    </lineage>
</organism>
<evidence type="ECO:0000313" key="4">
    <source>
        <dbReference type="Proteomes" id="UP001165060"/>
    </source>
</evidence>
<dbReference type="PANTHER" id="PTHR14369:SF0">
    <property type="entry name" value="SURFEIT LOCUS PROTEIN 6"/>
    <property type="match status" value="1"/>
</dbReference>
<feature type="region of interest" description="Disordered" evidence="1">
    <location>
        <begin position="57"/>
        <end position="217"/>
    </location>
</feature>
<name>A0ABQ6N4N4_9STRA</name>
<protein>
    <recommendedName>
        <fullName evidence="2">Ribosomal RNA-processing protein 14 N-terminal domain-containing protein</fullName>
    </recommendedName>
</protein>
<dbReference type="PANTHER" id="PTHR14369">
    <property type="entry name" value="SURFEIT LOCUS PROTEIN 6"/>
    <property type="match status" value="1"/>
</dbReference>
<feature type="compositionally biased region" description="Basic and acidic residues" evidence="1">
    <location>
        <begin position="201"/>
        <end position="211"/>
    </location>
</feature>
<dbReference type="InterPro" id="IPR029188">
    <property type="entry name" value="Rrp14_N"/>
</dbReference>
<evidence type="ECO:0000256" key="1">
    <source>
        <dbReference type="SAM" id="MobiDB-lite"/>
    </source>
</evidence>
<accession>A0ABQ6N4N4</accession>
<dbReference type="InterPro" id="IPR007019">
    <property type="entry name" value="SURF6"/>
</dbReference>
<feature type="compositionally biased region" description="Acidic residues" evidence="1">
    <location>
        <begin position="115"/>
        <end position="128"/>
    </location>
</feature>
<gene>
    <name evidence="3" type="ORF">TeGR_g6941</name>
</gene>
<dbReference type="EMBL" id="BRYB01000952">
    <property type="protein sequence ID" value="GMI40728.1"/>
    <property type="molecule type" value="Genomic_DNA"/>
</dbReference>
<feature type="non-terminal residue" evidence="3">
    <location>
        <position position="217"/>
    </location>
</feature>
<evidence type="ECO:0000313" key="3">
    <source>
        <dbReference type="EMBL" id="GMI40728.1"/>
    </source>
</evidence>
<reference evidence="3 4" key="1">
    <citation type="journal article" date="2023" name="Commun. Biol.">
        <title>Genome analysis of Parmales, the sister group of diatoms, reveals the evolutionary specialization of diatoms from phago-mixotrophs to photoautotrophs.</title>
        <authorList>
            <person name="Ban H."/>
            <person name="Sato S."/>
            <person name="Yoshikawa S."/>
            <person name="Yamada K."/>
            <person name="Nakamura Y."/>
            <person name="Ichinomiya M."/>
            <person name="Sato N."/>
            <person name="Blanc-Mathieu R."/>
            <person name="Endo H."/>
            <person name="Kuwata A."/>
            <person name="Ogata H."/>
        </authorList>
    </citation>
    <scope>NUCLEOTIDE SEQUENCE [LARGE SCALE GENOMIC DNA]</scope>
</reference>